<evidence type="ECO:0000313" key="3">
    <source>
        <dbReference type="Proteomes" id="UP000250266"/>
    </source>
</evidence>
<protein>
    <submittedName>
        <fullName evidence="2">Uncharacterized protein</fullName>
    </submittedName>
</protein>
<accession>A0A8E2DZR4</accession>
<dbReference type="Proteomes" id="UP000250266">
    <property type="component" value="Unassembled WGS sequence"/>
</dbReference>
<dbReference type="EMBL" id="KV745439">
    <property type="protein sequence ID" value="OCK74649.1"/>
    <property type="molecule type" value="Genomic_DNA"/>
</dbReference>
<dbReference type="OrthoDB" id="3182339at2759"/>
<gene>
    <name evidence="2" type="ORF">K432DRAFT_409689</name>
</gene>
<evidence type="ECO:0000313" key="2">
    <source>
        <dbReference type="EMBL" id="OCK74649.1"/>
    </source>
</evidence>
<dbReference type="AlphaFoldDB" id="A0A8E2DZR4"/>
<feature type="region of interest" description="Disordered" evidence="1">
    <location>
        <begin position="1"/>
        <end position="20"/>
    </location>
</feature>
<name>A0A8E2DZR4_9PEZI</name>
<keyword evidence="3" id="KW-1185">Reference proteome</keyword>
<reference evidence="2 3" key="1">
    <citation type="journal article" date="2016" name="Nat. Commun.">
        <title>Ectomycorrhizal ecology is imprinted in the genome of the dominant symbiotic fungus Cenococcum geophilum.</title>
        <authorList>
            <consortium name="DOE Joint Genome Institute"/>
            <person name="Peter M."/>
            <person name="Kohler A."/>
            <person name="Ohm R.A."/>
            <person name="Kuo A."/>
            <person name="Krutzmann J."/>
            <person name="Morin E."/>
            <person name="Arend M."/>
            <person name="Barry K.W."/>
            <person name="Binder M."/>
            <person name="Choi C."/>
            <person name="Clum A."/>
            <person name="Copeland A."/>
            <person name="Grisel N."/>
            <person name="Haridas S."/>
            <person name="Kipfer T."/>
            <person name="LaButti K."/>
            <person name="Lindquist E."/>
            <person name="Lipzen A."/>
            <person name="Maire R."/>
            <person name="Meier B."/>
            <person name="Mihaltcheva S."/>
            <person name="Molinier V."/>
            <person name="Murat C."/>
            <person name="Poggeler S."/>
            <person name="Quandt C.A."/>
            <person name="Sperisen C."/>
            <person name="Tritt A."/>
            <person name="Tisserant E."/>
            <person name="Crous P.W."/>
            <person name="Henrissat B."/>
            <person name="Nehls U."/>
            <person name="Egli S."/>
            <person name="Spatafora J.W."/>
            <person name="Grigoriev I.V."/>
            <person name="Martin F.M."/>
        </authorList>
    </citation>
    <scope>NUCLEOTIDE SEQUENCE [LARGE SCALE GENOMIC DNA]</scope>
    <source>
        <strain evidence="2 3">CBS 459.81</strain>
    </source>
</reference>
<sequence length="139" mass="15655">MFQGLKNTSQELETQKQGATRSIGIHSSALGEVEQRREVEFQVEEVHQIQKPAHFQALKFAGVHKDIKNFLISGVLPRIDCYEQQNWVKNDTNDSFLRPVGFILWSHKTETALIVIPEEAEALIPLAPGPGKMATHLII</sequence>
<evidence type="ECO:0000256" key="1">
    <source>
        <dbReference type="SAM" id="MobiDB-lite"/>
    </source>
</evidence>
<organism evidence="2 3">
    <name type="scientific">Lepidopterella palustris CBS 459.81</name>
    <dbReference type="NCBI Taxonomy" id="1314670"/>
    <lineage>
        <taxon>Eukaryota</taxon>
        <taxon>Fungi</taxon>
        <taxon>Dikarya</taxon>
        <taxon>Ascomycota</taxon>
        <taxon>Pezizomycotina</taxon>
        <taxon>Dothideomycetes</taxon>
        <taxon>Pleosporomycetidae</taxon>
        <taxon>Mytilinidiales</taxon>
        <taxon>Argynnaceae</taxon>
        <taxon>Lepidopterella</taxon>
    </lineage>
</organism>
<proteinExistence type="predicted"/>